<dbReference type="InterPro" id="IPR049962">
    <property type="entry name" value="THUMP_ThiI"/>
</dbReference>
<dbReference type="InterPro" id="IPR014729">
    <property type="entry name" value="Rossmann-like_a/b/a_fold"/>
</dbReference>
<evidence type="ECO:0000313" key="10">
    <source>
        <dbReference type="EMBL" id="KXB06603.1"/>
    </source>
</evidence>
<dbReference type="Pfam" id="PF02926">
    <property type="entry name" value="THUMP"/>
    <property type="match status" value="1"/>
</dbReference>
<dbReference type="EMBL" id="LHYF01000032">
    <property type="protein sequence ID" value="KXB06603.1"/>
    <property type="molecule type" value="Genomic_DNA"/>
</dbReference>
<dbReference type="Gene3D" id="3.30.2130.30">
    <property type="match status" value="1"/>
</dbReference>
<comment type="similarity">
    <text evidence="8">Belongs to the ThiI family.</text>
</comment>
<dbReference type="PANTHER" id="PTHR43209">
    <property type="entry name" value="TRNA SULFURTRANSFERASE"/>
    <property type="match status" value="1"/>
</dbReference>
<evidence type="ECO:0000256" key="2">
    <source>
        <dbReference type="ARBA" id="ARBA00022555"/>
    </source>
</evidence>
<keyword evidence="4 8" id="KW-0547">Nucleotide-binding</keyword>
<comment type="caution">
    <text evidence="8">Lacks conserved residue(s) required for the propagation of feature annotation.</text>
</comment>
<dbReference type="AlphaFoldDB" id="A0A133VJI8"/>
<dbReference type="Pfam" id="PF02568">
    <property type="entry name" value="ThiI"/>
    <property type="match status" value="1"/>
</dbReference>
<dbReference type="InterPro" id="IPR054173">
    <property type="entry name" value="ThiI_fer"/>
</dbReference>
<organism evidence="10 11">
    <name type="scientific">candidate division MSBL1 archaeon SCGC-AAA382C18</name>
    <dbReference type="NCBI Taxonomy" id="1698281"/>
    <lineage>
        <taxon>Archaea</taxon>
        <taxon>Methanobacteriati</taxon>
        <taxon>Methanobacteriota</taxon>
        <taxon>candidate division MSBL1</taxon>
    </lineage>
</organism>
<comment type="pathway">
    <text evidence="8">Cofactor biosynthesis; thiamine diphosphate biosynthesis.</text>
</comment>
<evidence type="ECO:0000313" key="11">
    <source>
        <dbReference type="Proteomes" id="UP000070404"/>
    </source>
</evidence>
<evidence type="ECO:0000256" key="8">
    <source>
        <dbReference type="HAMAP-Rule" id="MF_00021"/>
    </source>
</evidence>
<evidence type="ECO:0000259" key="9">
    <source>
        <dbReference type="PROSITE" id="PS51165"/>
    </source>
</evidence>
<dbReference type="PROSITE" id="PS51165">
    <property type="entry name" value="THUMP"/>
    <property type="match status" value="1"/>
</dbReference>
<reference evidence="10 11" key="1">
    <citation type="journal article" date="2016" name="Sci. Rep.">
        <title>Metabolic traits of an uncultured archaeal lineage -MSBL1- from brine pools of the Red Sea.</title>
        <authorList>
            <person name="Mwirichia R."/>
            <person name="Alam I."/>
            <person name="Rashid M."/>
            <person name="Vinu M."/>
            <person name="Ba-Alawi W."/>
            <person name="Anthony Kamau A."/>
            <person name="Kamanda Ngugi D."/>
            <person name="Goker M."/>
            <person name="Klenk H.P."/>
            <person name="Bajic V."/>
            <person name="Stingl U."/>
        </authorList>
    </citation>
    <scope>NUCLEOTIDE SEQUENCE [LARGE SCALE GENOMIC DNA]</scope>
    <source>
        <strain evidence="10">SCGC-AAA382C18</strain>
    </source>
</reference>
<keyword evidence="2 8" id="KW-0820">tRNA-binding</keyword>
<dbReference type="CDD" id="cd11716">
    <property type="entry name" value="THUMP_ThiI"/>
    <property type="match status" value="1"/>
</dbReference>
<keyword evidence="5 8" id="KW-0067">ATP-binding</keyword>
<feature type="binding site" evidence="8">
    <location>
        <begin position="178"/>
        <end position="179"/>
    </location>
    <ligand>
        <name>ATP</name>
        <dbReference type="ChEBI" id="CHEBI:30616"/>
    </ligand>
</feature>
<keyword evidence="3 8" id="KW-0808">Transferase</keyword>
<comment type="catalytic activity">
    <reaction evidence="8">
        <text>[ThiI sulfur-carrier protein]-S-sulfanyl-L-cysteine + a uridine in tRNA + 2 reduced [2Fe-2S]-[ferredoxin] + ATP + H(+) = [ThiI sulfur-carrier protein]-L-cysteine + a 4-thiouridine in tRNA + 2 oxidized [2Fe-2S]-[ferredoxin] + AMP + diphosphate</text>
        <dbReference type="Rhea" id="RHEA:24176"/>
        <dbReference type="Rhea" id="RHEA-COMP:10000"/>
        <dbReference type="Rhea" id="RHEA-COMP:10001"/>
        <dbReference type="Rhea" id="RHEA-COMP:13337"/>
        <dbReference type="Rhea" id="RHEA-COMP:13338"/>
        <dbReference type="Rhea" id="RHEA-COMP:13339"/>
        <dbReference type="Rhea" id="RHEA-COMP:13340"/>
        <dbReference type="ChEBI" id="CHEBI:15378"/>
        <dbReference type="ChEBI" id="CHEBI:29950"/>
        <dbReference type="ChEBI" id="CHEBI:30616"/>
        <dbReference type="ChEBI" id="CHEBI:33019"/>
        <dbReference type="ChEBI" id="CHEBI:33737"/>
        <dbReference type="ChEBI" id="CHEBI:33738"/>
        <dbReference type="ChEBI" id="CHEBI:61963"/>
        <dbReference type="ChEBI" id="CHEBI:65315"/>
        <dbReference type="ChEBI" id="CHEBI:136798"/>
        <dbReference type="ChEBI" id="CHEBI:456215"/>
        <dbReference type="EC" id="2.8.1.4"/>
    </reaction>
</comment>
<keyword evidence="7 8" id="KW-0784">Thiamine biosynthesis</keyword>
<dbReference type="InterPro" id="IPR003720">
    <property type="entry name" value="tRNA_STrfase"/>
</dbReference>
<keyword evidence="11" id="KW-1185">Reference proteome</keyword>
<dbReference type="Gene3D" id="3.40.50.620">
    <property type="entry name" value="HUPs"/>
    <property type="match status" value="1"/>
</dbReference>
<evidence type="ECO:0000256" key="4">
    <source>
        <dbReference type="ARBA" id="ARBA00022741"/>
    </source>
</evidence>
<dbReference type="GO" id="GO:0140741">
    <property type="term" value="F:tRNA-uracil-4 sulfurtransferase activity"/>
    <property type="evidence" value="ECO:0007669"/>
    <property type="project" value="UniProtKB-EC"/>
</dbReference>
<dbReference type="Proteomes" id="UP000070404">
    <property type="component" value="Unassembled WGS sequence"/>
</dbReference>
<evidence type="ECO:0000256" key="7">
    <source>
        <dbReference type="ARBA" id="ARBA00022977"/>
    </source>
</evidence>
<evidence type="ECO:0000256" key="6">
    <source>
        <dbReference type="ARBA" id="ARBA00022884"/>
    </source>
</evidence>
<feature type="domain" description="THUMP" evidence="9">
    <location>
        <begin position="56"/>
        <end position="160"/>
    </location>
</feature>
<evidence type="ECO:0000256" key="3">
    <source>
        <dbReference type="ARBA" id="ARBA00022679"/>
    </source>
</evidence>
<proteinExistence type="inferred from homology"/>
<dbReference type="GO" id="GO:0009228">
    <property type="term" value="P:thiamine biosynthetic process"/>
    <property type="evidence" value="ECO:0007669"/>
    <property type="project" value="UniProtKB-KW"/>
</dbReference>
<dbReference type="InterPro" id="IPR020536">
    <property type="entry name" value="ThiI_AANH"/>
</dbReference>
<dbReference type="EC" id="2.8.1.4" evidence="8"/>
<dbReference type="InterPro" id="IPR004114">
    <property type="entry name" value="THUMP_dom"/>
</dbReference>
<dbReference type="GO" id="GO:0005829">
    <property type="term" value="C:cytosol"/>
    <property type="evidence" value="ECO:0007669"/>
    <property type="project" value="TreeGrafter"/>
</dbReference>
<keyword evidence="1 8" id="KW-0963">Cytoplasm</keyword>
<protein>
    <recommendedName>
        <fullName evidence="8">Probable tRNA sulfurtransferase</fullName>
        <ecNumber evidence="8">2.8.1.4</ecNumber>
    </recommendedName>
    <alternativeName>
        <fullName evidence="8">Sulfur carrier protein ThiS sulfurtransferase</fullName>
    </alternativeName>
    <alternativeName>
        <fullName evidence="8">Thiamine biosynthesis protein ThiI</fullName>
    </alternativeName>
    <alternativeName>
        <fullName evidence="8">tRNA 4-thiouridine synthase</fullName>
    </alternativeName>
</protein>
<dbReference type="GO" id="GO:0004810">
    <property type="term" value="F:CCA tRNA nucleotidyltransferase activity"/>
    <property type="evidence" value="ECO:0007669"/>
    <property type="project" value="InterPro"/>
</dbReference>
<evidence type="ECO:0000256" key="5">
    <source>
        <dbReference type="ARBA" id="ARBA00022840"/>
    </source>
</evidence>
<name>A0A133VJI8_9EURY</name>
<dbReference type="GO" id="GO:0009229">
    <property type="term" value="P:thiamine diphosphate biosynthetic process"/>
    <property type="evidence" value="ECO:0007669"/>
    <property type="project" value="UniProtKB-UniRule"/>
</dbReference>
<dbReference type="GO" id="GO:0052837">
    <property type="term" value="P:thiazole biosynthetic process"/>
    <property type="evidence" value="ECO:0007669"/>
    <property type="project" value="TreeGrafter"/>
</dbReference>
<dbReference type="Pfam" id="PF22025">
    <property type="entry name" value="ThiI_fer"/>
    <property type="match status" value="1"/>
</dbReference>
<sequence length="380" mass="43317">MRQTVLVRYGEIALKSEPVRKRFKDTLIKNMGQILDNNPKITTERGRIYIKNIDIEKAAKKASNIPGIVSTSPTHETEADMEKIAKTALEISDKAFTKDKTFAVRVRRTGSHDFESQDIAERVGSDILEKFPKMDVDLDSPNHELHIEVREDQAYLFTEIFDGPGGLPVETQGKSIVMFPGNKDSMVASYLTLKRGSKPLFLYPNTQDSKENLKKVLKSAKMLIKFHPRLDLVEIPFENVRKTISKEVPSELRWILFERFILKAGELLADSVGAGALVSDVDLRDLKSYSLKNFSLVGEGIKLPFFHPLTGLDEDKISELDEYIRNSEFCSIDSRHNLFDPPRKEGFELERIHNIEENVSKKELIKSSLETREIHKIGDR</sequence>
<comment type="function">
    <text evidence="8">Catalyzes the ATP-dependent transfer of a sulfur to tRNA to produce 4-thiouridine in position 8 of tRNAs, which functions as a near-UV photosensor. Also catalyzes the transfer of sulfur to the sulfur carrier protein ThiS, forming ThiS-thiocarboxylate. This is a step in the synthesis of thiazole, in the thiamine biosynthesis pathway. The sulfur is donated as persulfide by IscS.</text>
</comment>
<dbReference type="HAMAP" id="MF_00021">
    <property type="entry name" value="ThiI"/>
    <property type="match status" value="1"/>
</dbReference>
<dbReference type="GO" id="GO:0000049">
    <property type="term" value="F:tRNA binding"/>
    <property type="evidence" value="ECO:0007669"/>
    <property type="project" value="UniProtKB-UniRule"/>
</dbReference>
<comment type="catalytic activity">
    <reaction evidence="8">
        <text>[ThiS sulfur-carrier protein]-C-terminal Gly-Gly-AMP + S-sulfanyl-L-cysteinyl-[cysteine desulfurase] + AH2 = [ThiS sulfur-carrier protein]-C-terminal-Gly-aminoethanethioate + L-cysteinyl-[cysteine desulfurase] + A + AMP + 2 H(+)</text>
        <dbReference type="Rhea" id="RHEA:43340"/>
        <dbReference type="Rhea" id="RHEA-COMP:12157"/>
        <dbReference type="Rhea" id="RHEA-COMP:12158"/>
        <dbReference type="Rhea" id="RHEA-COMP:12910"/>
        <dbReference type="Rhea" id="RHEA-COMP:19908"/>
        <dbReference type="ChEBI" id="CHEBI:13193"/>
        <dbReference type="ChEBI" id="CHEBI:15378"/>
        <dbReference type="ChEBI" id="CHEBI:17499"/>
        <dbReference type="ChEBI" id="CHEBI:29950"/>
        <dbReference type="ChEBI" id="CHEBI:61963"/>
        <dbReference type="ChEBI" id="CHEBI:90618"/>
        <dbReference type="ChEBI" id="CHEBI:232372"/>
        <dbReference type="ChEBI" id="CHEBI:456215"/>
    </reaction>
</comment>
<dbReference type="GO" id="GO:0002937">
    <property type="term" value="P:tRNA 4-thiouridine biosynthesis"/>
    <property type="evidence" value="ECO:0007669"/>
    <property type="project" value="TreeGrafter"/>
</dbReference>
<dbReference type="InterPro" id="IPR050102">
    <property type="entry name" value="tRNA_sulfurtransferase_ThiI"/>
</dbReference>
<accession>A0A133VJI8</accession>
<keyword evidence="6 8" id="KW-0694">RNA-binding</keyword>
<dbReference type="SMART" id="SM00981">
    <property type="entry name" value="THUMP"/>
    <property type="match status" value="1"/>
</dbReference>
<dbReference type="SUPFAM" id="SSF143437">
    <property type="entry name" value="THUMP domain-like"/>
    <property type="match status" value="1"/>
</dbReference>
<dbReference type="UniPathway" id="UPA00060"/>
<dbReference type="SUPFAM" id="SSF52402">
    <property type="entry name" value="Adenine nucleotide alpha hydrolases-like"/>
    <property type="match status" value="1"/>
</dbReference>
<dbReference type="PANTHER" id="PTHR43209:SF1">
    <property type="entry name" value="TRNA SULFURTRANSFERASE"/>
    <property type="match status" value="1"/>
</dbReference>
<gene>
    <name evidence="8" type="primary">thiI</name>
    <name evidence="10" type="ORF">AKJ52_01970</name>
</gene>
<comment type="caution">
    <text evidence="10">The sequence shown here is derived from an EMBL/GenBank/DDBJ whole genome shotgun (WGS) entry which is preliminary data.</text>
</comment>
<comment type="subcellular location">
    <subcellularLocation>
        <location evidence="8">Cytoplasm</location>
    </subcellularLocation>
</comment>
<dbReference type="GO" id="GO:0005524">
    <property type="term" value="F:ATP binding"/>
    <property type="evidence" value="ECO:0007669"/>
    <property type="project" value="UniProtKB-UniRule"/>
</dbReference>
<evidence type="ECO:0000256" key="1">
    <source>
        <dbReference type="ARBA" id="ARBA00022490"/>
    </source>
</evidence>